<dbReference type="PANTHER" id="PTHR48081:SF33">
    <property type="entry name" value="KYNURENINE FORMAMIDASE"/>
    <property type="match status" value="1"/>
</dbReference>
<dbReference type="Gene3D" id="3.40.50.1820">
    <property type="entry name" value="alpha/beta hydrolase"/>
    <property type="match status" value="1"/>
</dbReference>
<dbReference type="AlphaFoldDB" id="A0AA39G1D8"/>
<gene>
    <name evidence="3" type="ORF">PV327_005455</name>
</gene>
<proteinExistence type="predicted"/>
<evidence type="ECO:0000313" key="4">
    <source>
        <dbReference type="Proteomes" id="UP001168972"/>
    </source>
</evidence>
<dbReference type="SUPFAM" id="SSF53474">
    <property type="entry name" value="alpha/beta-Hydrolases"/>
    <property type="match status" value="1"/>
</dbReference>
<accession>A0AA39G1D8</accession>
<keyword evidence="1" id="KW-0378">Hydrolase</keyword>
<dbReference type="Pfam" id="PF20434">
    <property type="entry name" value="BD-FAE"/>
    <property type="match status" value="1"/>
</dbReference>
<reference evidence="3" key="1">
    <citation type="journal article" date="2023" name="bioRxiv">
        <title>Scaffold-level genome assemblies of two parasitoid biocontrol wasps reveal the parthenogenesis mechanism and an associated novel virus.</title>
        <authorList>
            <person name="Inwood S."/>
            <person name="Skelly J."/>
            <person name="Guhlin J."/>
            <person name="Harrop T."/>
            <person name="Goldson S."/>
            <person name="Dearden P."/>
        </authorList>
    </citation>
    <scope>NUCLEOTIDE SEQUENCE</scope>
    <source>
        <strain evidence="3">Lincoln</strain>
        <tissue evidence="3">Whole body</tissue>
    </source>
</reference>
<feature type="domain" description="BD-FAE-like" evidence="2">
    <location>
        <begin position="68"/>
        <end position="175"/>
    </location>
</feature>
<dbReference type="EMBL" id="JAQQBR010000003">
    <property type="protein sequence ID" value="KAK0179732.1"/>
    <property type="molecule type" value="Genomic_DNA"/>
</dbReference>
<name>A0AA39G1D8_MICHY</name>
<evidence type="ECO:0000259" key="2">
    <source>
        <dbReference type="Pfam" id="PF20434"/>
    </source>
</evidence>
<keyword evidence="4" id="KW-1185">Reference proteome</keyword>
<dbReference type="InterPro" id="IPR029058">
    <property type="entry name" value="AB_hydrolase_fold"/>
</dbReference>
<dbReference type="InterPro" id="IPR049492">
    <property type="entry name" value="BD-FAE-like_dom"/>
</dbReference>
<dbReference type="GO" id="GO:0004061">
    <property type="term" value="F:arylformamidase activity"/>
    <property type="evidence" value="ECO:0007669"/>
    <property type="project" value="TreeGrafter"/>
</dbReference>
<organism evidence="3 4">
    <name type="scientific">Microctonus hyperodae</name>
    <name type="common">Parasitoid wasp</name>
    <dbReference type="NCBI Taxonomy" id="165561"/>
    <lineage>
        <taxon>Eukaryota</taxon>
        <taxon>Metazoa</taxon>
        <taxon>Ecdysozoa</taxon>
        <taxon>Arthropoda</taxon>
        <taxon>Hexapoda</taxon>
        <taxon>Insecta</taxon>
        <taxon>Pterygota</taxon>
        <taxon>Neoptera</taxon>
        <taxon>Endopterygota</taxon>
        <taxon>Hymenoptera</taxon>
        <taxon>Apocrita</taxon>
        <taxon>Ichneumonoidea</taxon>
        <taxon>Braconidae</taxon>
        <taxon>Euphorinae</taxon>
        <taxon>Microctonus</taxon>
    </lineage>
</organism>
<dbReference type="Proteomes" id="UP001168972">
    <property type="component" value="Unassembled WGS sequence"/>
</dbReference>
<protein>
    <recommendedName>
        <fullName evidence="2">BD-FAE-like domain-containing protein</fullName>
    </recommendedName>
</protein>
<evidence type="ECO:0000256" key="1">
    <source>
        <dbReference type="ARBA" id="ARBA00022801"/>
    </source>
</evidence>
<reference evidence="3" key="2">
    <citation type="submission" date="2023-03" db="EMBL/GenBank/DDBJ databases">
        <authorList>
            <person name="Inwood S.N."/>
            <person name="Skelly J.G."/>
            <person name="Guhlin J."/>
            <person name="Harrop T.W.R."/>
            <person name="Goldson S.G."/>
            <person name="Dearden P.K."/>
        </authorList>
    </citation>
    <scope>NUCLEOTIDE SEQUENCE</scope>
    <source>
        <strain evidence="3">Lincoln</strain>
        <tissue evidence="3">Whole body</tissue>
    </source>
</reference>
<dbReference type="PANTHER" id="PTHR48081">
    <property type="entry name" value="AB HYDROLASE SUPERFAMILY PROTEIN C4A8.06C"/>
    <property type="match status" value="1"/>
</dbReference>
<comment type="caution">
    <text evidence="3">The sequence shown here is derived from an EMBL/GenBank/DDBJ whole genome shotgun (WGS) entry which is preliminary data.</text>
</comment>
<sequence>MSKIVSEHEKAYTPSEWSKRLPSLELMTKFFEFSQQTVTHVRNTVPNELDVAYGPSERMKYDIYGTNLPADAPVLIFIHGGYWQEFTKNLAAFHVPIPVSKGIKVINIGYNLCPAVTLSDIVAEIKQVIEKLLKICQKNGCNNVWIMGHSAGAHLAASILYDREWQTMMEQQQHTFHLIKGMILVGGIYSLQPLLTTSFNDALKLTEQEVKTLSFNTLDMNEAKSISDIKVIVTVGECDAPKFIEESQNYSKKLVEFIDRVEFILLRNNIDHFNIVENLLDSNFLLTKIIINNIKYQC</sequence>
<dbReference type="InterPro" id="IPR050300">
    <property type="entry name" value="GDXG_lipolytic_enzyme"/>
</dbReference>
<evidence type="ECO:0000313" key="3">
    <source>
        <dbReference type="EMBL" id="KAK0179732.1"/>
    </source>
</evidence>